<keyword evidence="1" id="KW-0812">Transmembrane</keyword>
<keyword evidence="1" id="KW-0472">Membrane</keyword>
<dbReference type="KEGG" id="cthe:Chro_5948"/>
<geneLocation type="plasmid" evidence="2 3">
    <name>pCHRO.01</name>
</geneLocation>
<dbReference type="OrthoDB" id="249335at2"/>
<evidence type="ECO:0000313" key="2">
    <source>
        <dbReference type="EMBL" id="AFY91282.1"/>
    </source>
</evidence>
<keyword evidence="2" id="KW-0614">Plasmid</keyword>
<evidence type="ECO:0000313" key="3">
    <source>
        <dbReference type="Proteomes" id="UP000010384"/>
    </source>
</evidence>
<dbReference type="RefSeq" id="WP_015163219.1">
    <property type="nucleotide sequence ID" value="NC_019699.1"/>
</dbReference>
<dbReference type="EMBL" id="CP003598">
    <property type="protein sequence ID" value="AFY91282.1"/>
    <property type="molecule type" value="Genomic_DNA"/>
</dbReference>
<sequence length="347" mass="38416">MSALSRRKMCKYFFLRISPFLASIVSSFLLNYQSKKILGFSSQPLTSEANILTERGNFLEEISRIKKLALPKNSHLYQNPTTADLDNFRVLASSLISQDINTAANKANVLNYEIVKFIDISSGQAFYSLRERRVLGYPIRGWGSYFINPTYSSNALVEVPHVLFDKFSEEIGAKAFLGSAARGFLVAGAHRDANGTDTADVCNPINSIFQEVHKAWTSSQAKTWQIHGFSISDKPSFPSNTQSILSDGKGRLSTEVMDLSQRMRLRSFITYVYNELSASDVLNQQVNQGVAGQAFSSLGGTQNVQGVYCHSVGTAFTHIELEKSVRDSSTNRDLVSRSIADSIQAMT</sequence>
<protein>
    <submittedName>
        <fullName evidence="2">Uncharacterized protein</fullName>
    </submittedName>
</protein>
<organism evidence="2 3">
    <name type="scientific">Chroococcidiopsis thermalis (strain PCC 7203)</name>
    <dbReference type="NCBI Taxonomy" id="251229"/>
    <lineage>
        <taxon>Bacteria</taxon>
        <taxon>Bacillati</taxon>
        <taxon>Cyanobacteriota</taxon>
        <taxon>Cyanophyceae</taxon>
        <taxon>Chroococcidiopsidales</taxon>
        <taxon>Chroococcidiopsidaceae</taxon>
        <taxon>Chroococcidiopsis</taxon>
    </lineage>
</organism>
<feature type="transmembrane region" description="Helical" evidence="1">
    <location>
        <begin position="12"/>
        <end position="32"/>
    </location>
</feature>
<dbReference type="InParanoid" id="K9U899"/>
<proteinExistence type="predicted"/>
<reference evidence="2 3" key="1">
    <citation type="submission" date="2012-06" db="EMBL/GenBank/DDBJ databases">
        <title>Finished plasmid 1 of genome of Chroococcidiopsis thermalis PCC 7203.</title>
        <authorList>
            <consortium name="US DOE Joint Genome Institute"/>
            <person name="Gugger M."/>
            <person name="Coursin T."/>
            <person name="Rippka R."/>
            <person name="Tandeau De Marsac N."/>
            <person name="Huntemann M."/>
            <person name="Wei C.-L."/>
            <person name="Han J."/>
            <person name="Detter J.C."/>
            <person name="Han C."/>
            <person name="Tapia R."/>
            <person name="Davenport K."/>
            <person name="Daligault H."/>
            <person name="Erkkila T."/>
            <person name="Gu W."/>
            <person name="Munk A.C.C."/>
            <person name="Teshima H."/>
            <person name="Xu Y."/>
            <person name="Chain P."/>
            <person name="Chen A."/>
            <person name="Krypides N."/>
            <person name="Mavromatis K."/>
            <person name="Markowitz V."/>
            <person name="Szeto E."/>
            <person name="Ivanova N."/>
            <person name="Mikhailova N."/>
            <person name="Ovchinnikova G."/>
            <person name="Pagani I."/>
            <person name="Pati A."/>
            <person name="Goodwin L."/>
            <person name="Peters L."/>
            <person name="Pitluck S."/>
            <person name="Woyke T."/>
            <person name="Kerfeld C."/>
        </authorList>
    </citation>
    <scope>NUCLEOTIDE SEQUENCE [LARGE SCALE GENOMIC DNA]</scope>
    <source>
        <strain evidence="2 3">PCC 7203</strain>
        <plasmid evidence="2 3">pCHRO.01</plasmid>
    </source>
</reference>
<dbReference type="HOGENOM" id="CLU_798541_0_0_3"/>
<keyword evidence="3" id="KW-1185">Reference proteome</keyword>
<keyword evidence="1" id="KW-1133">Transmembrane helix</keyword>
<gene>
    <name evidence="2" type="ORF">Chro_5948</name>
</gene>
<accession>K9U899</accession>
<evidence type="ECO:0000256" key="1">
    <source>
        <dbReference type="SAM" id="Phobius"/>
    </source>
</evidence>
<name>K9U899_CHRTP</name>
<dbReference type="Proteomes" id="UP000010384">
    <property type="component" value="Plasmid pCHRO.01"/>
</dbReference>
<dbReference type="AlphaFoldDB" id="K9U899"/>